<keyword evidence="5 13" id="KW-0732">Signal</keyword>
<dbReference type="Pfam" id="PF16414">
    <property type="entry name" value="NPC1_N"/>
    <property type="match status" value="1"/>
</dbReference>
<evidence type="ECO:0000259" key="14">
    <source>
        <dbReference type="PROSITE" id="PS50156"/>
    </source>
</evidence>
<accession>A0AAD9MJX2</accession>
<feature type="transmembrane region" description="Helical" evidence="12">
    <location>
        <begin position="278"/>
        <end position="295"/>
    </location>
</feature>
<dbReference type="GO" id="GO:0032934">
    <property type="term" value="F:sterol binding"/>
    <property type="evidence" value="ECO:0007669"/>
    <property type="project" value="TreeGrafter"/>
</dbReference>
<evidence type="ECO:0000256" key="8">
    <source>
        <dbReference type="ARBA" id="ARBA00023136"/>
    </source>
</evidence>
<keyword evidence="16" id="KW-1185">Reference proteome</keyword>
<feature type="chain" id="PRO_5041933789" description="SSD domain-containing protein" evidence="13">
    <location>
        <begin position="24"/>
        <end position="1397"/>
    </location>
</feature>
<dbReference type="InterPro" id="IPR000731">
    <property type="entry name" value="SSD"/>
</dbReference>
<name>A0AAD9MJX2_PROWI</name>
<dbReference type="InterPro" id="IPR053958">
    <property type="entry name" value="HMGCR/SNAP/NPC1-like_SSD"/>
</dbReference>
<feature type="transmembrane region" description="Helical" evidence="12">
    <location>
        <begin position="1253"/>
        <end position="1272"/>
    </location>
</feature>
<keyword evidence="4 12" id="KW-0812">Transmembrane</keyword>
<feature type="transmembrane region" description="Helical" evidence="12">
    <location>
        <begin position="1220"/>
        <end position="1241"/>
    </location>
</feature>
<evidence type="ECO:0000256" key="12">
    <source>
        <dbReference type="SAM" id="Phobius"/>
    </source>
</evidence>
<evidence type="ECO:0000256" key="13">
    <source>
        <dbReference type="SAM" id="SignalP"/>
    </source>
</evidence>
<evidence type="ECO:0000256" key="6">
    <source>
        <dbReference type="ARBA" id="ARBA00022989"/>
    </source>
</evidence>
<dbReference type="GO" id="GO:0016020">
    <property type="term" value="C:membrane"/>
    <property type="evidence" value="ECO:0007669"/>
    <property type="project" value="UniProtKB-SubCell"/>
</dbReference>
<evidence type="ECO:0000256" key="2">
    <source>
        <dbReference type="ARBA" id="ARBA00005585"/>
    </source>
</evidence>
<reference evidence="15" key="1">
    <citation type="submission" date="2021-01" db="EMBL/GenBank/DDBJ databases">
        <authorList>
            <person name="Eckstrom K.M.E."/>
        </authorList>
    </citation>
    <scope>NUCLEOTIDE SEQUENCE</scope>
    <source>
        <strain evidence="15">UVCC 0001</strain>
    </source>
</reference>
<dbReference type="Gene3D" id="1.20.1640.10">
    <property type="entry name" value="Multidrug efflux transporter AcrB transmembrane domain"/>
    <property type="match status" value="1"/>
</dbReference>
<evidence type="ECO:0000256" key="3">
    <source>
        <dbReference type="ARBA" id="ARBA00022448"/>
    </source>
</evidence>
<evidence type="ECO:0000256" key="1">
    <source>
        <dbReference type="ARBA" id="ARBA00004141"/>
    </source>
</evidence>
<dbReference type="PANTHER" id="PTHR45727">
    <property type="entry name" value="NPC INTRACELLULAR CHOLESTEROL TRANSPORTER 1"/>
    <property type="match status" value="1"/>
</dbReference>
<evidence type="ECO:0000256" key="7">
    <source>
        <dbReference type="ARBA" id="ARBA00023055"/>
    </source>
</evidence>
<evidence type="ECO:0000256" key="10">
    <source>
        <dbReference type="ARBA" id="ARBA00023180"/>
    </source>
</evidence>
<comment type="subcellular location">
    <subcellularLocation>
        <location evidence="1">Membrane</location>
        <topology evidence="1">Multi-pass membrane protein</topology>
    </subcellularLocation>
</comment>
<dbReference type="SUPFAM" id="SSF82866">
    <property type="entry name" value="Multidrug efflux transporter AcrB transmembrane domain"/>
    <property type="match status" value="2"/>
</dbReference>
<comment type="caution">
    <text evidence="15">The sequence shown here is derived from an EMBL/GenBank/DDBJ whole genome shotgun (WGS) entry which is preliminary data.</text>
</comment>
<feature type="compositionally biased region" description="Basic residues" evidence="11">
    <location>
        <begin position="683"/>
        <end position="703"/>
    </location>
</feature>
<feature type="region of interest" description="Disordered" evidence="11">
    <location>
        <begin position="663"/>
        <end position="703"/>
    </location>
</feature>
<organism evidence="15 16">
    <name type="scientific">Prototheca wickerhamii</name>
    <dbReference type="NCBI Taxonomy" id="3111"/>
    <lineage>
        <taxon>Eukaryota</taxon>
        <taxon>Viridiplantae</taxon>
        <taxon>Chlorophyta</taxon>
        <taxon>core chlorophytes</taxon>
        <taxon>Trebouxiophyceae</taxon>
        <taxon>Chlorellales</taxon>
        <taxon>Chlorellaceae</taxon>
        <taxon>Prototheca</taxon>
    </lineage>
</organism>
<evidence type="ECO:0000256" key="4">
    <source>
        <dbReference type="ARBA" id="ARBA00022692"/>
    </source>
</evidence>
<dbReference type="EMBL" id="JASFZW010000001">
    <property type="protein sequence ID" value="KAK2080597.1"/>
    <property type="molecule type" value="Genomic_DNA"/>
</dbReference>
<gene>
    <name evidence="15" type="ORF">QBZ16_000451</name>
</gene>
<feature type="transmembrane region" description="Helical" evidence="12">
    <location>
        <begin position="637"/>
        <end position="656"/>
    </location>
</feature>
<keyword evidence="9" id="KW-1015">Disulfide bond</keyword>
<evidence type="ECO:0000256" key="11">
    <source>
        <dbReference type="SAM" id="MobiDB-lite"/>
    </source>
</evidence>
<feature type="transmembrane region" description="Helical" evidence="12">
    <location>
        <begin position="1323"/>
        <end position="1346"/>
    </location>
</feature>
<feature type="transmembrane region" description="Helical" evidence="12">
    <location>
        <begin position="709"/>
        <end position="735"/>
    </location>
</feature>
<dbReference type="PROSITE" id="PS50156">
    <property type="entry name" value="SSD"/>
    <property type="match status" value="1"/>
</dbReference>
<evidence type="ECO:0000256" key="9">
    <source>
        <dbReference type="ARBA" id="ARBA00023157"/>
    </source>
</evidence>
<dbReference type="GO" id="GO:0015918">
    <property type="term" value="P:sterol transport"/>
    <property type="evidence" value="ECO:0007669"/>
    <property type="project" value="TreeGrafter"/>
</dbReference>
<dbReference type="Pfam" id="PF22314">
    <property type="entry name" value="NPC1_MLD"/>
    <property type="match status" value="1"/>
</dbReference>
<evidence type="ECO:0000313" key="15">
    <source>
        <dbReference type="EMBL" id="KAK2080597.1"/>
    </source>
</evidence>
<keyword evidence="7" id="KW-0445">Lipid transport</keyword>
<evidence type="ECO:0000313" key="16">
    <source>
        <dbReference type="Proteomes" id="UP001255856"/>
    </source>
</evidence>
<dbReference type="Pfam" id="PF12349">
    <property type="entry name" value="Sterol-sensing"/>
    <property type="match status" value="1"/>
</dbReference>
<dbReference type="Proteomes" id="UP001255856">
    <property type="component" value="Unassembled WGS sequence"/>
</dbReference>
<feature type="transmembrane region" description="Helical" evidence="12">
    <location>
        <begin position="1195"/>
        <end position="1214"/>
    </location>
</feature>
<keyword evidence="6 12" id="KW-1133">Transmembrane helix</keyword>
<evidence type="ECO:0000256" key="5">
    <source>
        <dbReference type="ARBA" id="ARBA00022729"/>
    </source>
</evidence>
<keyword evidence="8 12" id="KW-0472">Membrane</keyword>
<sequence length="1397" mass="146421">MGEWRGLVWVLATLCLVLGSTRATDPHGPGTCATYGICGHRSDGDVLSCAETRPAPQLGARGLAKLQQVCPQLAAERGDDAHFCCTEEQLDVIQRQIQIANIFLVGCPACAHNFKQLFCLLSCHPDQATFTNVTATQRAADTNATAVANVTHYVAPEFGTALYDSCKDVTYPVLNQKAMKFVGGGAANYQEWLDFIGTVKDARFPPTGSPFQMDFPPIDDLPEGMAALNDSLASCCSGALACSCGDCPNADGCTPPPAPPKPEPPHCGPIKTLTCGDLTWILVALALVATLPPLIRARCRREGSRTQLFDAEGPGALKREGAHGAVFDGRLVDYPGPEALLRRAFFALGELCGLHPWRVVAFAALAAAVLAAGTVRLRVETDPERLWVGAGSQAAREKAVYEAAFGPFFRISQVIISTDDASPITTDANVHLLFDVHEAIERVRAPAPGRAAPVGLSDVCFRPLGGACAVQSAAQYWQLSREVYEHGAPPSMTPVTPEFCYSHWNTQCLAAYGAPVDPHVVLGGFPRDAGAFRNFSADATAFVVTLLLEAGAETAAVAEAWEGAFLEVAGSEIAQLVANASTTSAPLRLSYSAQRSVADELRREGWADAGTVAASYALMLIYIALAMSSFPRRQPPLLHTRFGVGLAGVLVVAAAVRGRAGRAGLGGRARQPDRDGGHSLSGARHRRGQHVHPGRGRGRARGRHGLPDAAATALALAAVGPSILLAAACEASAFALGALTSMPALRHFSLCAAAAVALDFALQITVFVAVLALDLRRVRRGRADLAPWIRLRGAEPLLECELDDEAGDAGSGVGSPLVSTPRAARARAPFAPEAGEHTLPFAERQLLTQSAPGFSAETVAEEAADDSRARGLTPLLRGWVRGTWAPFLRRPAVKAAVVTAFALALCASLAALPRLERGLEQATALPQDSYLQGYFADVADLLRVGPPLFFVAEDLPLSPASELDAVCSISGCDGHSFLNNIAAAAQAPWSSRVAAPAASWLDDFMTWVDPEAPFCCRLHGNVSGVRVDESAWASADASEPPDASPEDYCPPPDQEPCASDPGACADCAPCLSPGQLPAGSRPSLGQFQRLLPLFMRARPSQACAKGGAGAYDGAVAWVSPPQGPRRVAGLDRGVVAASAFRTAYTPLSTQADFIEALASSRALAERESESLHRRVYAYSIFHVFFEQYLSIGGEATAMLCIAGAAVFILALALTGTAVGAAILLGVLASLVADLAGFMALAGIQLNAVSTVNLVAALGIGVEFCAHLLHAFLEESGGREARAGAALAHVGAPVLSGITLTKVVGVAVLAFARTAIFRVYFFKMYAALVVLGALHGLALLPVLLSLLGPEPWDRWGLAPPSGRGSPVSLSLPSDIFRDALAEGGVSSSVQEEEADTRA</sequence>
<feature type="transmembrane region" description="Helical" evidence="12">
    <location>
        <begin position="747"/>
        <end position="773"/>
    </location>
</feature>
<comment type="similarity">
    <text evidence="2">Belongs to the patched family.</text>
</comment>
<keyword evidence="3" id="KW-0813">Transport</keyword>
<feature type="domain" description="SSD" evidence="14">
    <location>
        <begin position="713"/>
        <end position="773"/>
    </location>
</feature>
<dbReference type="PANTHER" id="PTHR45727:SF2">
    <property type="entry name" value="NPC INTRACELLULAR CHOLESTEROL TRANSPORTER 1"/>
    <property type="match status" value="1"/>
</dbReference>
<dbReference type="InterPro" id="IPR053956">
    <property type="entry name" value="NPC1_MLD"/>
</dbReference>
<dbReference type="InterPro" id="IPR032190">
    <property type="entry name" value="NPC1_N"/>
</dbReference>
<feature type="transmembrane region" description="Helical" evidence="12">
    <location>
        <begin position="1284"/>
        <end position="1311"/>
    </location>
</feature>
<proteinExistence type="inferred from homology"/>
<protein>
    <recommendedName>
        <fullName evidence="14">SSD domain-containing protein</fullName>
    </recommendedName>
</protein>
<feature type="signal peptide" evidence="13">
    <location>
        <begin position="1"/>
        <end position="23"/>
    </location>
</feature>
<feature type="transmembrane region" description="Helical" evidence="12">
    <location>
        <begin position="605"/>
        <end position="625"/>
    </location>
</feature>
<keyword evidence="10" id="KW-0325">Glycoprotein</keyword>
<feature type="compositionally biased region" description="Low complexity" evidence="11">
    <location>
        <begin position="1031"/>
        <end position="1041"/>
    </location>
</feature>
<feature type="region of interest" description="Disordered" evidence="11">
    <location>
        <begin position="1031"/>
        <end position="1055"/>
    </location>
</feature>